<evidence type="ECO:0000256" key="7">
    <source>
        <dbReference type="ARBA" id="ARBA00023136"/>
    </source>
</evidence>
<evidence type="ECO:0000256" key="4">
    <source>
        <dbReference type="ARBA" id="ARBA00022692"/>
    </source>
</evidence>
<dbReference type="GO" id="GO:0005549">
    <property type="term" value="F:odorant binding"/>
    <property type="evidence" value="ECO:0007669"/>
    <property type="project" value="InterPro"/>
</dbReference>
<feature type="transmembrane region" description="Helical" evidence="10">
    <location>
        <begin position="311"/>
        <end position="332"/>
    </location>
</feature>
<feature type="transmembrane region" description="Helical" evidence="10">
    <location>
        <begin position="55"/>
        <end position="73"/>
    </location>
</feature>
<gene>
    <name evidence="11" type="ORF">ZHAS_00018353</name>
</gene>
<accession>A0A084WJ80</accession>
<evidence type="ECO:0000256" key="3">
    <source>
        <dbReference type="ARBA" id="ARBA00022606"/>
    </source>
</evidence>
<feature type="transmembrane region" description="Helical" evidence="10">
    <location>
        <begin position="279"/>
        <end position="305"/>
    </location>
</feature>
<dbReference type="EnsemblMetazoa" id="ASIC018353-RA">
    <property type="protein sequence ID" value="ASIC018353-PA"/>
    <property type="gene ID" value="ASIC018353"/>
</dbReference>
<dbReference type="PANTHER" id="PTHR21137">
    <property type="entry name" value="ODORANT RECEPTOR"/>
    <property type="match status" value="1"/>
</dbReference>
<dbReference type="VEuPathDB" id="VectorBase:ASIC018353"/>
<reference evidence="12" key="2">
    <citation type="submission" date="2020-05" db="UniProtKB">
        <authorList>
            <consortium name="EnsemblMetazoa"/>
        </authorList>
    </citation>
    <scope>IDENTIFICATION</scope>
</reference>
<keyword evidence="4 10" id="KW-0812">Transmembrane</keyword>
<dbReference type="OrthoDB" id="7734941at2759"/>
<reference evidence="11 13" key="1">
    <citation type="journal article" date="2014" name="BMC Genomics">
        <title>Genome sequence of Anopheles sinensis provides insight into genetics basis of mosquito competence for malaria parasites.</title>
        <authorList>
            <person name="Zhou D."/>
            <person name="Zhang D."/>
            <person name="Ding G."/>
            <person name="Shi L."/>
            <person name="Hou Q."/>
            <person name="Ye Y."/>
            <person name="Xu Y."/>
            <person name="Zhou H."/>
            <person name="Xiong C."/>
            <person name="Li S."/>
            <person name="Yu J."/>
            <person name="Hong S."/>
            <person name="Yu X."/>
            <person name="Zou P."/>
            <person name="Chen C."/>
            <person name="Chang X."/>
            <person name="Wang W."/>
            <person name="Lv Y."/>
            <person name="Sun Y."/>
            <person name="Ma L."/>
            <person name="Shen B."/>
            <person name="Zhu C."/>
        </authorList>
    </citation>
    <scope>NUCLEOTIDE SEQUENCE [LARGE SCALE GENOMIC DNA]</scope>
</reference>
<sequence>MLIFVDRLRIHLGRRLEKRAASVREQYFYIVRILNVMGGLVGGDIFTPNFTAKNWYFKFVLFNIALVFSINLFSLYKVYGSLVDFMYCLETILYVGICSVKLYTFVWHKDLILKLHQFIITFMDNFGGSKEEDEHISQTVHNIYALLVLFACCSCGAAGLIFVYSLLWSALVEYVVPFGFVIPSVSIDNLRGFSVNYALQLFESILTVSGIVGSECAFFMFLLNACLQVDMMCLELDRLSALCVLNGKGQYTVEIRNRIRTIIEHHIEHLDFMKTMCNLFMLHFLVVFGCIFFQLISIVVVVVAIPNWYPGYFLFTMLTFQLFFSCALGQLLDLKCDELTVAIYTVPWYNMEVQDQKALRLLLMASQRPVLISYGFGTVNIRTFFEIYRKTYSIGMMMIGVNEEN</sequence>
<keyword evidence="8" id="KW-0675">Receptor</keyword>
<keyword evidence="9" id="KW-0807">Transducer</keyword>
<dbReference type="EMBL" id="KE525347">
    <property type="protein sequence ID" value="KFB50274.1"/>
    <property type="molecule type" value="Genomic_DNA"/>
</dbReference>
<feature type="transmembrane region" description="Helical" evidence="10">
    <location>
        <begin position="174"/>
        <end position="193"/>
    </location>
</feature>
<dbReference type="GO" id="GO:0005886">
    <property type="term" value="C:plasma membrane"/>
    <property type="evidence" value="ECO:0007669"/>
    <property type="project" value="UniProtKB-SubCell"/>
</dbReference>
<name>A0A084WJ80_ANOSI</name>
<keyword evidence="13" id="KW-1185">Reference proteome</keyword>
<dbReference type="InterPro" id="IPR004117">
    <property type="entry name" value="7tm6_olfct_rcpt"/>
</dbReference>
<dbReference type="Proteomes" id="UP000030765">
    <property type="component" value="Unassembled WGS sequence"/>
</dbReference>
<keyword evidence="3" id="KW-0716">Sensory transduction</keyword>
<evidence type="ECO:0000256" key="8">
    <source>
        <dbReference type="ARBA" id="ARBA00023170"/>
    </source>
</evidence>
<dbReference type="PANTHER" id="PTHR21137:SF35">
    <property type="entry name" value="ODORANT RECEPTOR 19A-RELATED"/>
    <property type="match status" value="1"/>
</dbReference>
<dbReference type="OMA" id="PWYNMEV"/>
<keyword evidence="2" id="KW-1003">Cell membrane</keyword>
<dbReference type="AlphaFoldDB" id="A0A084WJ80"/>
<dbReference type="Pfam" id="PF02949">
    <property type="entry name" value="7tm_6"/>
    <property type="match status" value="1"/>
</dbReference>
<dbReference type="VEuPathDB" id="VectorBase:ASIS007967"/>
<feature type="transmembrane region" description="Helical" evidence="10">
    <location>
        <begin position="143"/>
        <end position="167"/>
    </location>
</feature>
<dbReference type="EMBL" id="ATLV01023981">
    <property type="status" value="NOT_ANNOTATED_CDS"/>
    <property type="molecule type" value="Genomic_DNA"/>
</dbReference>
<evidence type="ECO:0000313" key="13">
    <source>
        <dbReference type="Proteomes" id="UP000030765"/>
    </source>
</evidence>
<dbReference type="STRING" id="74873.A0A084WJ80"/>
<organism evidence="11">
    <name type="scientific">Anopheles sinensis</name>
    <name type="common">Mosquito</name>
    <dbReference type="NCBI Taxonomy" id="74873"/>
    <lineage>
        <taxon>Eukaryota</taxon>
        <taxon>Metazoa</taxon>
        <taxon>Ecdysozoa</taxon>
        <taxon>Arthropoda</taxon>
        <taxon>Hexapoda</taxon>
        <taxon>Insecta</taxon>
        <taxon>Pterygota</taxon>
        <taxon>Neoptera</taxon>
        <taxon>Endopterygota</taxon>
        <taxon>Diptera</taxon>
        <taxon>Nematocera</taxon>
        <taxon>Culicoidea</taxon>
        <taxon>Culicidae</taxon>
        <taxon>Anophelinae</taxon>
        <taxon>Anopheles</taxon>
    </lineage>
</organism>
<evidence type="ECO:0000313" key="12">
    <source>
        <dbReference type="EnsemblMetazoa" id="ASIC018353-PA"/>
    </source>
</evidence>
<keyword evidence="7 10" id="KW-0472">Membrane</keyword>
<feature type="transmembrane region" description="Helical" evidence="10">
    <location>
        <begin position="27"/>
        <end position="43"/>
    </location>
</feature>
<evidence type="ECO:0000256" key="5">
    <source>
        <dbReference type="ARBA" id="ARBA00022725"/>
    </source>
</evidence>
<evidence type="ECO:0000256" key="2">
    <source>
        <dbReference type="ARBA" id="ARBA00022475"/>
    </source>
</evidence>
<evidence type="ECO:0000256" key="9">
    <source>
        <dbReference type="ARBA" id="ARBA00023224"/>
    </source>
</evidence>
<proteinExistence type="predicted"/>
<evidence type="ECO:0000256" key="6">
    <source>
        <dbReference type="ARBA" id="ARBA00022989"/>
    </source>
</evidence>
<dbReference type="GO" id="GO:0007165">
    <property type="term" value="P:signal transduction"/>
    <property type="evidence" value="ECO:0007669"/>
    <property type="project" value="UniProtKB-KW"/>
</dbReference>
<protein>
    <submittedName>
        <fullName evidence="11">AGAP011813-PA-like protein</fullName>
    </submittedName>
</protein>
<keyword evidence="5" id="KW-0552">Olfaction</keyword>
<feature type="transmembrane region" description="Helical" evidence="10">
    <location>
        <begin position="85"/>
        <end position="106"/>
    </location>
</feature>
<comment type="subcellular location">
    <subcellularLocation>
        <location evidence="1">Cell membrane</location>
        <topology evidence="1">Multi-pass membrane protein</topology>
    </subcellularLocation>
</comment>
<evidence type="ECO:0000256" key="1">
    <source>
        <dbReference type="ARBA" id="ARBA00004651"/>
    </source>
</evidence>
<evidence type="ECO:0000256" key="10">
    <source>
        <dbReference type="SAM" id="Phobius"/>
    </source>
</evidence>
<dbReference type="GO" id="GO:0004984">
    <property type="term" value="F:olfactory receptor activity"/>
    <property type="evidence" value="ECO:0007669"/>
    <property type="project" value="InterPro"/>
</dbReference>
<feature type="transmembrane region" description="Helical" evidence="10">
    <location>
        <begin position="205"/>
        <end position="227"/>
    </location>
</feature>
<evidence type="ECO:0000313" key="11">
    <source>
        <dbReference type="EMBL" id="KFB50274.1"/>
    </source>
</evidence>
<keyword evidence="6 10" id="KW-1133">Transmembrane helix</keyword>